<reference evidence="3" key="1">
    <citation type="journal article" date="2023" name="bioRxiv">
        <title>Improved chromosome-level genome assembly for marigold (Tagetes erecta).</title>
        <authorList>
            <person name="Jiang F."/>
            <person name="Yuan L."/>
            <person name="Wang S."/>
            <person name="Wang H."/>
            <person name="Xu D."/>
            <person name="Wang A."/>
            <person name="Fan W."/>
        </authorList>
    </citation>
    <scope>NUCLEOTIDE SEQUENCE</scope>
    <source>
        <strain evidence="3">WSJ</strain>
        <tissue evidence="3">Leaf</tissue>
    </source>
</reference>
<feature type="compositionally biased region" description="Polar residues" evidence="1">
    <location>
        <begin position="90"/>
        <end position="107"/>
    </location>
</feature>
<dbReference type="EMBL" id="JAUHHV010000007">
    <property type="protein sequence ID" value="KAK1418454.1"/>
    <property type="molecule type" value="Genomic_DNA"/>
</dbReference>
<organism evidence="3 4">
    <name type="scientific">Tagetes erecta</name>
    <name type="common">African marigold</name>
    <dbReference type="NCBI Taxonomy" id="13708"/>
    <lineage>
        <taxon>Eukaryota</taxon>
        <taxon>Viridiplantae</taxon>
        <taxon>Streptophyta</taxon>
        <taxon>Embryophyta</taxon>
        <taxon>Tracheophyta</taxon>
        <taxon>Spermatophyta</taxon>
        <taxon>Magnoliopsida</taxon>
        <taxon>eudicotyledons</taxon>
        <taxon>Gunneridae</taxon>
        <taxon>Pentapetalae</taxon>
        <taxon>asterids</taxon>
        <taxon>campanulids</taxon>
        <taxon>Asterales</taxon>
        <taxon>Asteraceae</taxon>
        <taxon>Asteroideae</taxon>
        <taxon>Heliantheae alliance</taxon>
        <taxon>Tageteae</taxon>
        <taxon>Tagetes</taxon>
    </lineage>
</organism>
<accession>A0AAD8K9C8</accession>
<evidence type="ECO:0000313" key="4">
    <source>
        <dbReference type="Proteomes" id="UP001229421"/>
    </source>
</evidence>
<keyword evidence="4" id="KW-1185">Reference proteome</keyword>
<proteinExistence type="predicted"/>
<dbReference type="AlphaFoldDB" id="A0AAD8K9C8"/>
<name>A0AAD8K9C8_TARER</name>
<sequence>MRGGVLHVCALLMQSVKRLLIVGGNNDVLFRLYTPQTTSDPTLKLQTMLRRKPSKIEVKIEDKEEIEEARKRTTTTTTTTTGATSLLHHFNNTSSSSSKAQRIGLQS</sequence>
<protein>
    <submittedName>
        <fullName evidence="3">Uncharacterized protein</fullName>
    </submittedName>
</protein>
<dbReference type="Proteomes" id="UP001229421">
    <property type="component" value="Unassembled WGS sequence"/>
</dbReference>
<evidence type="ECO:0000256" key="2">
    <source>
        <dbReference type="SAM" id="SignalP"/>
    </source>
</evidence>
<gene>
    <name evidence="3" type="ORF">QVD17_27599</name>
</gene>
<comment type="caution">
    <text evidence="3">The sequence shown here is derived from an EMBL/GenBank/DDBJ whole genome shotgun (WGS) entry which is preliminary data.</text>
</comment>
<evidence type="ECO:0000256" key="1">
    <source>
        <dbReference type="SAM" id="MobiDB-lite"/>
    </source>
</evidence>
<keyword evidence="2" id="KW-0732">Signal</keyword>
<evidence type="ECO:0000313" key="3">
    <source>
        <dbReference type="EMBL" id="KAK1418454.1"/>
    </source>
</evidence>
<feature type="signal peptide" evidence="2">
    <location>
        <begin position="1"/>
        <end position="18"/>
    </location>
</feature>
<feature type="region of interest" description="Disordered" evidence="1">
    <location>
        <begin position="65"/>
        <end position="107"/>
    </location>
</feature>
<feature type="chain" id="PRO_5042003849" evidence="2">
    <location>
        <begin position="19"/>
        <end position="107"/>
    </location>
</feature>